<dbReference type="Proteomes" id="UP000270296">
    <property type="component" value="Unassembled WGS sequence"/>
</dbReference>
<evidence type="ECO:0000313" key="4">
    <source>
        <dbReference type="WBParaSite" id="SBAD_0000912201-mRNA-1"/>
    </source>
</evidence>
<dbReference type="EMBL" id="UZAM01011987">
    <property type="protein sequence ID" value="VDP19373.1"/>
    <property type="molecule type" value="Genomic_DNA"/>
</dbReference>
<evidence type="ECO:0000256" key="1">
    <source>
        <dbReference type="SAM" id="SignalP"/>
    </source>
</evidence>
<gene>
    <name evidence="2" type="ORF">SBAD_LOCUS8802</name>
</gene>
<feature type="chain" id="PRO_5043140294" evidence="1">
    <location>
        <begin position="28"/>
        <end position="113"/>
    </location>
</feature>
<name>A0A183IYV4_9BILA</name>
<sequence>MKPLLATLTTIALIVLSPDTVCRPTEAASEDCCGPNDPNYDTLFCKELRSLSDSQQASARERLGEICDYWANMGKLNRTRRFLTAHPFTGHIAIAKGPASRVFDPLSSFPLIL</sequence>
<proteinExistence type="predicted"/>
<reference evidence="2 3" key="2">
    <citation type="submission" date="2018-11" db="EMBL/GenBank/DDBJ databases">
        <authorList>
            <consortium name="Pathogen Informatics"/>
        </authorList>
    </citation>
    <scope>NUCLEOTIDE SEQUENCE [LARGE SCALE GENOMIC DNA]</scope>
</reference>
<accession>A0A183IYV4</accession>
<dbReference type="WBParaSite" id="SBAD_0000912201-mRNA-1">
    <property type="protein sequence ID" value="SBAD_0000912201-mRNA-1"/>
    <property type="gene ID" value="SBAD_0000912201"/>
</dbReference>
<reference evidence="4" key="1">
    <citation type="submission" date="2016-06" db="UniProtKB">
        <authorList>
            <consortium name="WormBaseParasite"/>
        </authorList>
    </citation>
    <scope>IDENTIFICATION</scope>
</reference>
<protein>
    <submittedName>
        <fullName evidence="4">G_PROTEIN_RECEP_F2_3 domain-containing protein</fullName>
    </submittedName>
</protein>
<dbReference type="AlphaFoldDB" id="A0A183IYV4"/>
<organism evidence="4">
    <name type="scientific">Soboliphyme baturini</name>
    <dbReference type="NCBI Taxonomy" id="241478"/>
    <lineage>
        <taxon>Eukaryota</taxon>
        <taxon>Metazoa</taxon>
        <taxon>Ecdysozoa</taxon>
        <taxon>Nematoda</taxon>
        <taxon>Enoplea</taxon>
        <taxon>Dorylaimia</taxon>
        <taxon>Dioctophymatida</taxon>
        <taxon>Dioctophymatoidea</taxon>
        <taxon>Soboliphymatidae</taxon>
        <taxon>Soboliphyme</taxon>
    </lineage>
</organism>
<evidence type="ECO:0000313" key="3">
    <source>
        <dbReference type="Proteomes" id="UP000270296"/>
    </source>
</evidence>
<keyword evidence="3" id="KW-1185">Reference proteome</keyword>
<feature type="signal peptide" evidence="1">
    <location>
        <begin position="1"/>
        <end position="27"/>
    </location>
</feature>
<evidence type="ECO:0000313" key="2">
    <source>
        <dbReference type="EMBL" id="VDP19373.1"/>
    </source>
</evidence>
<keyword evidence="1" id="KW-0732">Signal</keyword>